<evidence type="ECO:0000313" key="1">
    <source>
        <dbReference type="EMBL" id="KKO02737.1"/>
    </source>
</evidence>
<protein>
    <submittedName>
        <fullName evidence="1">Uncharacterized protein</fullName>
    </submittedName>
</protein>
<comment type="caution">
    <text evidence="1">The sequence shown here is derived from an EMBL/GenBank/DDBJ whole genome shotgun (WGS) entry which is preliminary data.</text>
</comment>
<proteinExistence type="predicted"/>
<accession>A0A0F9XT85</accession>
<reference evidence="1" key="1">
    <citation type="journal article" date="2015" name="Nature">
        <title>Complex archaea that bridge the gap between prokaryotes and eukaryotes.</title>
        <authorList>
            <person name="Spang A."/>
            <person name="Saw J.H."/>
            <person name="Jorgensen S.L."/>
            <person name="Zaremba-Niedzwiedzka K."/>
            <person name="Martijn J."/>
            <person name="Lind A.E."/>
            <person name="van Eijk R."/>
            <person name="Schleper C."/>
            <person name="Guy L."/>
            <person name="Ettema T.J."/>
        </authorList>
    </citation>
    <scope>NUCLEOTIDE SEQUENCE</scope>
</reference>
<gene>
    <name evidence="1" type="ORF">LCGC14_0101860</name>
</gene>
<dbReference type="EMBL" id="LAZR01000029">
    <property type="protein sequence ID" value="KKO02737.1"/>
    <property type="molecule type" value="Genomic_DNA"/>
</dbReference>
<sequence>MKGSEVVGKCPHCGGDIIDRKKLVGIVAILMQSPTPELAVEKITENEKPYFCGDCSEEFDTVPS</sequence>
<dbReference type="AlphaFoldDB" id="A0A0F9XT85"/>
<name>A0A0F9XT85_9ZZZZ</name>
<organism evidence="1">
    <name type="scientific">marine sediment metagenome</name>
    <dbReference type="NCBI Taxonomy" id="412755"/>
    <lineage>
        <taxon>unclassified sequences</taxon>
        <taxon>metagenomes</taxon>
        <taxon>ecological metagenomes</taxon>
    </lineage>
</organism>